<sequence length="422" mass="48014">MNVINSLIFITSTVMKNKNMKNIKVLLILWFAIVLNNTVFSQLSDYTFGEGLTYKAKDSSFSMNASVRFQTLFISDWSVRNDDFNNIGDLSSNFLIRRARVKFDGFAYSPKLKYKIELALANRDTDHSGESYYGEGGNIVLDAYLKWNFYKPFSLKVGQFKLAGNRERLLSSANLQFVDRSLLNSRFTLDRDIGASLHFDKTLGDQFGIELSAAFTQGEGRNIISGNLGGYQTTFKAEIMPFGQFKNGGAYVGADVYREETPKLAYAIAFDKNTGVSRSRGNTGLFFPNNVVLKDLMTIYTDLMFKYNGFSLMGEYVYRKTSDNNPRIFDNNGAMTIYSYFTGSAVNLQSGYLFKNNFEVSLRYTALRPYSATISPNLNHYLIGFSKYIKNHSLKVQTDLGYLENEFFDDGLTWRMQIEFGF</sequence>
<comment type="caution">
    <text evidence="1">The sequence shown here is derived from an EMBL/GenBank/DDBJ whole genome shotgun (WGS) entry which is preliminary data.</text>
</comment>
<dbReference type="Gene3D" id="2.40.160.10">
    <property type="entry name" value="Porin"/>
    <property type="match status" value="1"/>
</dbReference>
<dbReference type="SUPFAM" id="SSF56935">
    <property type="entry name" value="Porins"/>
    <property type="match status" value="1"/>
</dbReference>
<proteinExistence type="predicted"/>
<gene>
    <name evidence="1" type="ORF">CW751_11300</name>
</gene>
<dbReference type="AlphaFoldDB" id="A0A2I0R0Z9"/>
<dbReference type="InterPro" id="IPR023614">
    <property type="entry name" value="Porin_dom_sf"/>
</dbReference>
<organism evidence="1 2">
    <name type="scientific">Brumimicrobium salinarum</name>
    <dbReference type="NCBI Taxonomy" id="2058658"/>
    <lineage>
        <taxon>Bacteria</taxon>
        <taxon>Pseudomonadati</taxon>
        <taxon>Bacteroidota</taxon>
        <taxon>Flavobacteriia</taxon>
        <taxon>Flavobacteriales</taxon>
        <taxon>Crocinitomicaceae</taxon>
        <taxon>Brumimicrobium</taxon>
    </lineage>
</organism>
<evidence type="ECO:0000313" key="2">
    <source>
        <dbReference type="Proteomes" id="UP000236654"/>
    </source>
</evidence>
<dbReference type="OrthoDB" id="5442696at2"/>
<evidence type="ECO:0000313" key="1">
    <source>
        <dbReference type="EMBL" id="PKR80239.1"/>
    </source>
</evidence>
<dbReference type="Proteomes" id="UP000236654">
    <property type="component" value="Unassembled WGS sequence"/>
</dbReference>
<reference evidence="1 2" key="1">
    <citation type="submission" date="2017-12" db="EMBL/GenBank/DDBJ databases">
        <title>The draft genome sequence of Brumimicrobium saltpan LHR20.</title>
        <authorList>
            <person name="Do Z.-J."/>
            <person name="Luo H.-R."/>
        </authorList>
    </citation>
    <scope>NUCLEOTIDE SEQUENCE [LARGE SCALE GENOMIC DNA]</scope>
    <source>
        <strain evidence="1 2">LHR20</strain>
    </source>
</reference>
<protein>
    <submittedName>
        <fullName evidence="1">Porin</fullName>
    </submittedName>
</protein>
<name>A0A2I0R0Z9_9FLAO</name>
<dbReference type="Pfam" id="PF07396">
    <property type="entry name" value="Porin_O_P"/>
    <property type="match status" value="1"/>
</dbReference>
<dbReference type="EMBL" id="PJNI01000012">
    <property type="protein sequence ID" value="PKR80239.1"/>
    <property type="molecule type" value="Genomic_DNA"/>
</dbReference>
<keyword evidence="2" id="KW-1185">Reference proteome</keyword>
<accession>A0A2I0R0Z9</accession>
<dbReference type="InterPro" id="IPR010870">
    <property type="entry name" value="Porin_O/P"/>
</dbReference>